<dbReference type="Gene3D" id="1.10.10.60">
    <property type="entry name" value="Homeodomain-like"/>
    <property type="match status" value="1"/>
</dbReference>
<keyword evidence="4" id="KW-1133">Transmembrane helix</keyword>
<accession>A0ABM7V1J7</accession>
<evidence type="ECO:0000256" key="4">
    <source>
        <dbReference type="SAM" id="Phobius"/>
    </source>
</evidence>
<keyword evidence="1" id="KW-0805">Transcription regulation</keyword>
<feature type="transmembrane region" description="Helical" evidence="4">
    <location>
        <begin position="80"/>
        <end position="99"/>
    </location>
</feature>
<dbReference type="EMBL" id="AP025183">
    <property type="protein sequence ID" value="BDB52193.1"/>
    <property type="molecule type" value="Genomic_DNA"/>
</dbReference>
<gene>
    <name evidence="6" type="ORF">GENT11_05050</name>
</gene>
<dbReference type="SUPFAM" id="SSF46689">
    <property type="entry name" value="Homeodomain-like"/>
    <property type="match status" value="1"/>
</dbReference>
<keyword evidence="2" id="KW-0238">DNA-binding</keyword>
<dbReference type="InterPro" id="IPR009057">
    <property type="entry name" value="Homeodomain-like_sf"/>
</dbReference>
<reference evidence="6 7" key="1">
    <citation type="journal article" date="2022" name="Int. J. Syst. Evol. Microbiol.">
        <title>Flavobacterium ammonificans sp. nov. and Flavobacterium ammoniigenes sp. nov., ammonifying bacteria isolated from surface river water.</title>
        <authorList>
            <person name="Watanabe K."/>
            <person name="Kitamura T."/>
            <person name="Ogata Y."/>
            <person name="Shindo C."/>
            <person name="Suda W."/>
        </authorList>
    </citation>
    <scope>NUCLEOTIDE SEQUENCE [LARGE SCALE GENOMIC DNA]</scope>
    <source>
        <strain evidence="6 7">GENT11</strain>
    </source>
</reference>
<reference evidence="6 7" key="2">
    <citation type="journal article" date="2022" name="Microorganisms">
        <title>Complete Genome Sequences of Two Flavobacterium ammonificans Strains and a Flavobacterium ammoniigenes Strain of Ammonifying Bacterioplankton Isolated from Surface River Water.</title>
        <authorList>
            <person name="Suda W."/>
            <person name="Ogata Y."/>
            <person name="Shindo C."/>
            <person name="Watanabe K."/>
        </authorList>
    </citation>
    <scope>NUCLEOTIDE SEQUENCE [LARGE SCALE GENOMIC DNA]</scope>
    <source>
        <strain evidence="6 7">GENT11</strain>
    </source>
</reference>
<keyword evidence="4" id="KW-0472">Membrane</keyword>
<evidence type="ECO:0000313" key="6">
    <source>
        <dbReference type="EMBL" id="BDB52193.1"/>
    </source>
</evidence>
<name>A0ABM7V1J7_9FLAO</name>
<proteinExistence type="predicted"/>
<evidence type="ECO:0000313" key="7">
    <source>
        <dbReference type="Proteomes" id="UP001319865"/>
    </source>
</evidence>
<sequence>MFLIGPLLYFYVRGALEPTQPYTIWHIHHLILPIWSLIGTIPYYVKPFSEKEAIAKQLIESINDIRLIDVNLFYDAGESFMLRTMLCLFYSLGAGILVIRKYRSLSKREPKMNRQELQVIRWLTVLLSCVFGISLIFISLAFQVAHYEIKDIIKNQTEIYVLSGIIYLILTLSLLQFPNVLYGLSPKKVKEDHQEAAPEVETKPAKTYKKKVKYIGTPLERINQYLEVEKPYLSRDFSVFSIAVAIGLAETQINNCIKNEMKTSFVKLRTQLRVKYALSLLENKSNDKITIEAIGEQSGFKTRSNFYAAFKEVTGLTPTEFIQNK</sequence>
<dbReference type="RefSeq" id="WP_229331570.1">
    <property type="nucleotide sequence ID" value="NZ_AP025183.1"/>
</dbReference>
<dbReference type="SMART" id="SM00342">
    <property type="entry name" value="HTH_ARAC"/>
    <property type="match status" value="1"/>
</dbReference>
<feature type="transmembrane region" description="Helical" evidence="4">
    <location>
        <begin position="165"/>
        <end position="184"/>
    </location>
</feature>
<dbReference type="Pfam" id="PF12833">
    <property type="entry name" value="HTH_18"/>
    <property type="match status" value="1"/>
</dbReference>
<keyword evidence="4" id="KW-0812">Transmembrane</keyword>
<dbReference type="InterPro" id="IPR018060">
    <property type="entry name" value="HTH_AraC"/>
</dbReference>
<evidence type="ECO:0000256" key="2">
    <source>
        <dbReference type="ARBA" id="ARBA00023125"/>
    </source>
</evidence>
<keyword evidence="3" id="KW-0804">Transcription</keyword>
<protein>
    <recommendedName>
        <fullName evidence="5">HTH araC/xylS-type domain-containing protein</fullName>
    </recommendedName>
</protein>
<feature type="transmembrane region" description="Helical" evidence="4">
    <location>
        <begin position="120"/>
        <end position="145"/>
    </location>
</feature>
<dbReference type="Proteomes" id="UP001319865">
    <property type="component" value="Chromosome"/>
</dbReference>
<evidence type="ECO:0000256" key="1">
    <source>
        <dbReference type="ARBA" id="ARBA00023015"/>
    </source>
</evidence>
<dbReference type="PANTHER" id="PTHR43280:SF29">
    <property type="entry name" value="ARAC-FAMILY TRANSCRIPTIONAL REGULATOR"/>
    <property type="match status" value="1"/>
</dbReference>
<dbReference type="PROSITE" id="PS00041">
    <property type="entry name" value="HTH_ARAC_FAMILY_1"/>
    <property type="match status" value="1"/>
</dbReference>
<dbReference type="InterPro" id="IPR018062">
    <property type="entry name" value="HTH_AraC-typ_CS"/>
</dbReference>
<dbReference type="PROSITE" id="PS01124">
    <property type="entry name" value="HTH_ARAC_FAMILY_2"/>
    <property type="match status" value="1"/>
</dbReference>
<keyword evidence="7" id="KW-1185">Reference proteome</keyword>
<evidence type="ECO:0000256" key="3">
    <source>
        <dbReference type="ARBA" id="ARBA00023163"/>
    </source>
</evidence>
<organism evidence="6 7">
    <name type="scientific">Flavobacterium ammonificans</name>
    <dbReference type="NCBI Taxonomy" id="1751056"/>
    <lineage>
        <taxon>Bacteria</taxon>
        <taxon>Pseudomonadati</taxon>
        <taxon>Bacteroidota</taxon>
        <taxon>Flavobacteriia</taxon>
        <taxon>Flavobacteriales</taxon>
        <taxon>Flavobacteriaceae</taxon>
        <taxon>Flavobacterium</taxon>
    </lineage>
</organism>
<dbReference type="PANTHER" id="PTHR43280">
    <property type="entry name" value="ARAC-FAMILY TRANSCRIPTIONAL REGULATOR"/>
    <property type="match status" value="1"/>
</dbReference>
<evidence type="ECO:0000259" key="5">
    <source>
        <dbReference type="PROSITE" id="PS01124"/>
    </source>
</evidence>
<feature type="domain" description="HTH araC/xylS-type" evidence="5">
    <location>
        <begin position="220"/>
        <end position="324"/>
    </location>
</feature>